<dbReference type="EMBL" id="CAJVQA010001447">
    <property type="protein sequence ID" value="CAG8514721.1"/>
    <property type="molecule type" value="Genomic_DNA"/>
</dbReference>
<accession>A0A9N9F6Z2</accession>
<evidence type="ECO:0000313" key="2">
    <source>
        <dbReference type="Proteomes" id="UP000789759"/>
    </source>
</evidence>
<protein>
    <submittedName>
        <fullName evidence="1">24253_t:CDS:1</fullName>
    </submittedName>
</protein>
<sequence>VYQPANKNKIIAEDNEETFLSSVQQLSILSILIKTYENIYFNIQNTESTIKFFENLEILSIIHLCSKCQSFMHKTKDNSCSDKQK</sequence>
<feature type="non-terminal residue" evidence="1">
    <location>
        <position position="1"/>
    </location>
</feature>
<evidence type="ECO:0000313" key="1">
    <source>
        <dbReference type="EMBL" id="CAG8514721.1"/>
    </source>
</evidence>
<dbReference type="Proteomes" id="UP000789759">
    <property type="component" value="Unassembled WGS sequence"/>
</dbReference>
<gene>
    <name evidence="1" type="ORF">CPELLU_LOCUS3091</name>
</gene>
<keyword evidence="2" id="KW-1185">Reference proteome</keyword>
<dbReference type="AlphaFoldDB" id="A0A9N9F6Z2"/>
<organism evidence="1 2">
    <name type="scientific">Cetraspora pellucida</name>
    <dbReference type="NCBI Taxonomy" id="1433469"/>
    <lineage>
        <taxon>Eukaryota</taxon>
        <taxon>Fungi</taxon>
        <taxon>Fungi incertae sedis</taxon>
        <taxon>Mucoromycota</taxon>
        <taxon>Glomeromycotina</taxon>
        <taxon>Glomeromycetes</taxon>
        <taxon>Diversisporales</taxon>
        <taxon>Gigasporaceae</taxon>
        <taxon>Cetraspora</taxon>
    </lineage>
</organism>
<reference evidence="1" key="1">
    <citation type="submission" date="2021-06" db="EMBL/GenBank/DDBJ databases">
        <authorList>
            <person name="Kallberg Y."/>
            <person name="Tangrot J."/>
            <person name="Rosling A."/>
        </authorList>
    </citation>
    <scope>NUCLEOTIDE SEQUENCE</scope>
    <source>
        <strain evidence="1">FL966</strain>
    </source>
</reference>
<proteinExistence type="predicted"/>
<comment type="caution">
    <text evidence="1">The sequence shown here is derived from an EMBL/GenBank/DDBJ whole genome shotgun (WGS) entry which is preliminary data.</text>
</comment>
<name>A0A9N9F6Z2_9GLOM</name>